<feature type="coiled-coil region" evidence="1">
    <location>
        <begin position="117"/>
        <end position="193"/>
    </location>
</feature>
<sequence length="798" mass="87727">MGAPITEPSARQTGATSAHYHHQHQSRYWIAMRFPLFSRLSHLINRRPKSESFATDVLKQLALDLAEDEEQLAQLPRSRSFDSSSDNRNPFILPPHLLDILPQNPIPSSFDDILVVLANLEHRIPLLETENAQLKENNNRIAFESQLREQEIHLKKAQVVRQRAYLTQLQNEVEQAQRQLDEKRAINRALEDFLIKTLASYPPTHVFHRIAVAIDAGSSFENAVVNTIREEIETTPHSPWSKLVPAVVGPRTPDQYASALGVVLRARRDLIHGKNVSRYWKRQAQLDDANADVITPSSSILSDVQEPLNEERQRAVNELLQKLRTGEIPVRSRVVTQAALVEEEGSEVSSPVPHSPLLNPDLGVTAFDEEVVPTSKEDLNRLSTATLPPLSAKSLLETLVRHSDEVQEVPAVINLSNPMAPSSTTRSLAGAAVSISSLSSSSLSTSASADLPEIWEFASPVSLSQTLAKKATSSNGPLSWHPPEKTGDISSFSIPPTPNSRPLSWYPPQDTGDISSIPVPPTPTSRPLRPVPRINPFSGLETIDETEEPSSASSSSDCLSSVPSSLGAEILPDNTLVDASIQNEVTLVHDEPEEEQKGKSPSVEKGKDPIVVVAPQESEVAAKAKSPKLPSMSMLPRRLSLLLRKPGKVKEVVKEQAKGKEEARERKEKEKKQGVSKKEVKSLARPTFQSRPALAPRKEAEPSQIPPPRPTRRAPPPPPDLAKLKTVARVRANSGASTRPTISSTLKQANVTPPRRKVVNKENVRDAHEGASPTKPRVMKMQGRGSAKGDRVSRKMVF</sequence>
<comment type="caution">
    <text evidence="3">The sequence shown here is derived from an EMBL/GenBank/DDBJ whole genome shotgun (WGS) entry which is preliminary data.</text>
</comment>
<proteinExistence type="predicted"/>
<protein>
    <submittedName>
        <fullName evidence="3">Uncharacterized protein</fullName>
    </submittedName>
</protein>
<keyword evidence="1" id="KW-0175">Coiled coil</keyword>
<feature type="compositionally biased region" description="Basic and acidic residues" evidence="2">
    <location>
        <begin position="648"/>
        <end position="682"/>
    </location>
</feature>
<feature type="compositionally biased region" description="Basic and acidic residues" evidence="2">
    <location>
        <begin position="787"/>
        <end position="798"/>
    </location>
</feature>
<name>A0ABR3EZM5_9AGAR</name>
<keyword evidence="4" id="KW-1185">Reference proteome</keyword>
<reference evidence="3 4" key="1">
    <citation type="submission" date="2024-02" db="EMBL/GenBank/DDBJ databases">
        <title>A draft genome for the cacao thread blight pathogen Marasmius crinis-equi.</title>
        <authorList>
            <person name="Cohen S.P."/>
            <person name="Baruah I.K."/>
            <person name="Amoako-Attah I."/>
            <person name="Bukari Y."/>
            <person name="Meinhardt L.W."/>
            <person name="Bailey B.A."/>
        </authorList>
    </citation>
    <scope>NUCLEOTIDE SEQUENCE [LARGE SCALE GENOMIC DNA]</scope>
    <source>
        <strain evidence="3 4">GH-76</strain>
    </source>
</reference>
<evidence type="ECO:0000313" key="3">
    <source>
        <dbReference type="EMBL" id="KAL0568390.1"/>
    </source>
</evidence>
<accession>A0ABR3EZM5</accession>
<feature type="compositionally biased region" description="Basic and acidic residues" evidence="2">
    <location>
        <begin position="759"/>
        <end position="769"/>
    </location>
</feature>
<dbReference type="EMBL" id="JBAHYK010001353">
    <property type="protein sequence ID" value="KAL0568390.1"/>
    <property type="molecule type" value="Genomic_DNA"/>
</dbReference>
<evidence type="ECO:0000256" key="1">
    <source>
        <dbReference type="SAM" id="Coils"/>
    </source>
</evidence>
<feature type="compositionally biased region" description="Pro residues" evidence="2">
    <location>
        <begin position="704"/>
        <end position="720"/>
    </location>
</feature>
<feature type="region of interest" description="Disordered" evidence="2">
    <location>
        <begin position="472"/>
        <end position="566"/>
    </location>
</feature>
<organism evidence="3 4">
    <name type="scientific">Marasmius crinis-equi</name>
    <dbReference type="NCBI Taxonomy" id="585013"/>
    <lineage>
        <taxon>Eukaryota</taxon>
        <taxon>Fungi</taxon>
        <taxon>Dikarya</taxon>
        <taxon>Basidiomycota</taxon>
        <taxon>Agaricomycotina</taxon>
        <taxon>Agaricomycetes</taxon>
        <taxon>Agaricomycetidae</taxon>
        <taxon>Agaricales</taxon>
        <taxon>Marasmiineae</taxon>
        <taxon>Marasmiaceae</taxon>
        <taxon>Marasmius</taxon>
    </lineage>
</organism>
<evidence type="ECO:0000256" key="2">
    <source>
        <dbReference type="SAM" id="MobiDB-lite"/>
    </source>
</evidence>
<feature type="compositionally biased region" description="Basic and acidic residues" evidence="2">
    <location>
        <begin position="587"/>
        <end position="608"/>
    </location>
</feature>
<feature type="region of interest" description="Disordered" evidence="2">
    <location>
        <begin position="583"/>
        <end position="798"/>
    </location>
</feature>
<feature type="compositionally biased region" description="Polar residues" evidence="2">
    <location>
        <begin position="734"/>
        <end position="751"/>
    </location>
</feature>
<evidence type="ECO:0000313" key="4">
    <source>
        <dbReference type="Proteomes" id="UP001465976"/>
    </source>
</evidence>
<feature type="compositionally biased region" description="Low complexity" evidence="2">
    <location>
        <begin position="629"/>
        <end position="644"/>
    </location>
</feature>
<gene>
    <name evidence="3" type="ORF">V5O48_013597</name>
</gene>
<dbReference type="Proteomes" id="UP001465976">
    <property type="component" value="Unassembled WGS sequence"/>
</dbReference>
<feature type="compositionally biased region" description="Low complexity" evidence="2">
    <location>
        <begin position="550"/>
        <end position="565"/>
    </location>
</feature>